<evidence type="ECO:0000313" key="2">
    <source>
        <dbReference type="EMBL" id="TRW26370.1"/>
    </source>
</evidence>
<evidence type="ECO:0008006" key="4">
    <source>
        <dbReference type="Google" id="ProtNLM"/>
    </source>
</evidence>
<dbReference type="EMBL" id="VJVZ01000002">
    <property type="protein sequence ID" value="TRW26370.1"/>
    <property type="molecule type" value="Genomic_DNA"/>
</dbReference>
<reference evidence="2 3" key="1">
    <citation type="submission" date="2019-07" db="EMBL/GenBank/DDBJ databases">
        <title>Flavobacterium sp. nov., isolated from glacier ice.</title>
        <authorList>
            <person name="Liu Q."/>
            <person name="Xin Y.-H."/>
        </authorList>
    </citation>
    <scope>NUCLEOTIDE SEQUENCE [LARGE SCALE GENOMIC DNA]</scope>
    <source>
        <strain evidence="2 3">ZT4R6</strain>
    </source>
</reference>
<dbReference type="Proteomes" id="UP000320643">
    <property type="component" value="Unassembled WGS sequence"/>
</dbReference>
<dbReference type="OrthoDB" id="1348500at2"/>
<keyword evidence="3" id="KW-1185">Reference proteome</keyword>
<name>A0A552V7D3_9FLAO</name>
<comment type="caution">
    <text evidence="2">The sequence shown here is derived from an EMBL/GenBank/DDBJ whole genome shotgun (WGS) entry which is preliminary data.</text>
</comment>
<accession>A0A552V7D3</accession>
<gene>
    <name evidence="2" type="ORF">FMM05_03040</name>
</gene>
<sequence>MRKTFLLASLILSAFILASVASPQAPAYHVTASTKITAGDTLTWKLLAQIKYLKKPSKDYPEGVMFPVINTTLKAKNNKPILMSGFIIPIDNKSYALSKNVFASCFFCGQAGPETIMGIKFKNPGMKLKTDQYVTLQGNFRYNDADVDDWIYHIENAVIVSK</sequence>
<proteinExistence type="predicted"/>
<keyword evidence="1" id="KW-0732">Signal</keyword>
<organism evidence="2 3">
    <name type="scientific">Flavobacterium zepuense</name>
    <dbReference type="NCBI Taxonomy" id="2593302"/>
    <lineage>
        <taxon>Bacteria</taxon>
        <taxon>Pseudomonadati</taxon>
        <taxon>Bacteroidota</taxon>
        <taxon>Flavobacteriia</taxon>
        <taxon>Flavobacteriales</taxon>
        <taxon>Flavobacteriaceae</taxon>
        <taxon>Flavobacterium</taxon>
    </lineage>
</organism>
<evidence type="ECO:0000256" key="1">
    <source>
        <dbReference type="SAM" id="SignalP"/>
    </source>
</evidence>
<dbReference type="RefSeq" id="WP_143371873.1">
    <property type="nucleotide sequence ID" value="NZ_VJVZ01000002.1"/>
</dbReference>
<dbReference type="AlphaFoldDB" id="A0A552V7D3"/>
<protein>
    <recommendedName>
        <fullName evidence="4">DUF3299 domain-containing protein</fullName>
    </recommendedName>
</protein>
<feature type="chain" id="PRO_5021888143" description="DUF3299 domain-containing protein" evidence="1">
    <location>
        <begin position="28"/>
        <end position="162"/>
    </location>
</feature>
<evidence type="ECO:0000313" key="3">
    <source>
        <dbReference type="Proteomes" id="UP000320643"/>
    </source>
</evidence>
<feature type="signal peptide" evidence="1">
    <location>
        <begin position="1"/>
        <end position="27"/>
    </location>
</feature>